<evidence type="ECO:0000256" key="4">
    <source>
        <dbReference type="ARBA" id="ARBA00023137"/>
    </source>
</evidence>
<proteinExistence type="predicted"/>
<feature type="region of interest" description="Disordered" evidence="5">
    <location>
        <begin position="136"/>
        <end position="170"/>
    </location>
</feature>
<evidence type="ECO:0000313" key="7">
    <source>
        <dbReference type="EMBL" id="TFK22009.1"/>
    </source>
</evidence>
<feature type="region of interest" description="Disordered" evidence="5">
    <location>
        <begin position="257"/>
        <end position="328"/>
    </location>
</feature>
<feature type="compositionally biased region" description="Pro residues" evidence="5">
    <location>
        <begin position="157"/>
        <end position="166"/>
    </location>
</feature>
<accession>A0A5C3KND4</accession>
<keyword evidence="8" id="KW-1185">Reference proteome</keyword>
<dbReference type="EMBL" id="ML210252">
    <property type="protein sequence ID" value="TFK22009.1"/>
    <property type="molecule type" value="Genomic_DNA"/>
</dbReference>
<evidence type="ECO:0000256" key="2">
    <source>
        <dbReference type="ARBA" id="ARBA00022679"/>
    </source>
</evidence>
<feature type="transmembrane region" description="Helical" evidence="6">
    <location>
        <begin position="173"/>
        <end position="197"/>
    </location>
</feature>
<dbReference type="InterPro" id="IPR044912">
    <property type="entry name" value="Egfr_JX_dom"/>
</dbReference>
<dbReference type="EC" id="2.7.10.1" evidence="1"/>
<feature type="compositionally biased region" description="Low complexity" evidence="5">
    <location>
        <begin position="273"/>
        <end position="286"/>
    </location>
</feature>
<dbReference type="Gene3D" id="6.10.250.2930">
    <property type="match status" value="1"/>
</dbReference>
<name>A0A5C3KND4_COPMA</name>
<feature type="compositionally biased region" description="Pro residues" evidence="5">
    <location>
        <begin position="319"/>
        <end position="328"/>
    </location>
</feature>
<reference evidence="7 8" key="1">
    <citation type="journal article" date="2019" name="Nat. Ecol. Evol.">
        <title>Megaphylogeny resolves global patterns of mushroom evolution.</title>
        <authorList>
            <person name="Varga T."/>
            <person name="Krizsan K."/>
            <person name="Foldi C."/>
            <person name="Dima B."/>
            <person name="Sanchez-Garcia M."/>
            <person name="Sanchez-Ramirez S."/>
            <person name="Szollosi G.J."/>
            <person name="Szarkandi J.G."/>
            <person name="Papp V."/>
            <person name="Albert L."/>
            <person name="Andreopoulos W."/>
            <person name="Angelini C."/>
            <person name="Antonin V."/>
            <person name="Barry K.W."/>
            <person name="Bougher N.L."/>
            <person name="Buchanan P."/>
            <person name="Buyck B."/>
            <person name="Bense V."/>
            <person name="Catcheside P."/>
            <person name="Chovatia M."/>
            <person name="Cooper J."/>
            <person name="Damon W."/>
            <person name="Desjardin D."/>
            <person name="Finy P."/>
            <person name="Geml J."/>
            <person name="Haridas S."/>
            <person name="Hughes K."/>
            <person name="Justo A."/>
            <person name="Karasinski D."/>
            <person name="Kautmanova I."/>
            <person name="Kiss B."/>
            <person name="Kocsube S."/>
            <person name="Kotiranta H."/>
            <person name="LaButti K.M."/>
            <person name="Lechner B.E."/>
            <person name="Liimatainen K."/>
            <person name="Lipzen A."/>
            <person name="Lukacs Z."/>
            <person name="Mihaltcheva S."/>
            <person name="Morgado L.N."/>
            <person name="Niskanen T."/>
            <person name="Noordeloos M.E."/>
            <person name="Ohm R.A."/>
            <person name="Ortiz-Santana B."/>
            <person name="Ovrebo C."/>
            <person name="Racz N."/>
            <person name="Riley R."/>
            <person name="Savchenko A."/>
            <person name="Shiryaev A."/>
            <person name="Soop K."/>
            <person name="Spirin V."/>
            <person name="Szebenyi C."/>
            <person name="Tomsovsky M."/>
            <person name="Tulloss R.E."/>
            <person name="Uehling J."/>
            <person name="Grigoriev I.V."/>
            <person name="Vagvolgyi C."/>
            <person name="Papp T."/>
            <person name="Martin F.M."/>
            <person name="Miettinen O."/>
            <person name="Hibbett D.S."/>
            <person name="Nagy L.G."/>
        </authorList>
    </citation>
    <scope>NUCLEOTIDE SEQUENCE [LARGE SCALE GENOMIC DNA]</scope>
    <source>
        <strain evidence="7 8">CBS 121175</strain>
    </source>
</reference>
<gene>
    <name evidence="7" type="ORF">FA15DRAFT_53638</name>
</gene>
<keyword evidence="6" id="KW-0812">Transmembrane</keyword>
<keyword evidence="6" id="KW-0472">Membrane</keyword>
<keyword evidence="4" id="KW-0829">Tyrosine-protein kinase</keyword>
<evidence type="ECO:0000256" key="5">
    <source>
        <dbReference type="SAM" id="MobiDB-lite"/>
    </source>
</evidence>
<protein>
    <recommendedName>
        <fullName evidence="1">receptor protein-tyrosine kinase</fullName>
        <ecNumber evidence="1">2.7.10.1</ecNumber>
    </recommendedName>
</protein>
<sequence length="328" mass="34809">MSTRFIDDRDPAVLYSPVGGWDIGGAPEEFNGTTSVARAPGAVAVVRFIGTGIQVIGAVPARNESDINPISTYLVDSISTTAREFRGAQLDGQPRRNTTFYEVSDLPHGPHFLTITQVAGEIWLDYFAVFGEEPVTPSVTRSDSDISKTSIDSGPSQPAPPLPPAPQSNGPPIGAIVGGAVGGILVLVIVAVVFFFVRRKRNLRRQTSVRLDATTPIQPFSQFAPDSGHGPHPPPPQSQHPSQPQMQSLLFAGYSKTSLNTPQSTLPPPMPNYAQSSYSSSYAVSSTPQLDPLLGPAISSKTREANTSADSRTVEYDALPPPAYSAAS</sequence>
<dbReference type="Gene3D" id="2.60.120.260">
    <property type="entry name" value="Galactose-binding domain-like"/>
    <property type="match status" value="1"/>
</dbReference>
<evidence type="ECO:0000256" key="1">
    <source>
        <dbReference type="ARBA" id="ARBA00011902"/>
    </source>
</evidence>
<evidence type="ECO:0000313" key="8">
    <source>
        <dbReference type="Proteomes" id="UP000307440"/>
    </source>
</evidence>
<dbReference type="AlphaFoldDB" id="A0A5C3KND4"/>
<keyword evidence="3" id="KW-0418">Kinase</keyword>
<evidence type="ECO:0000256" key="3">
    <source>
        <dbReference type="ARBA" id="ARBA00022777"/>
    </source>
</evidence>
<evidence type="ECO:0000256" key="6">
    <source>
        <dbReference type="SAM" id="Phobius"/>
    </source>
</evidence>
<dbReference type="Proteomes" id="UP000307440">
    <property type="component" value="Unassembled WGS sequence"/>
</dbReference>
<feature type="compositionally biased region" description="Low complexity" evidence="5">
    <location>
        <begin position="147"/>
        <end position="156"/>
    </location>
</feature>
<keyword evidence="6" id="KW-1133">Transmembrane helix</keyword>
<keyword evidence="2" id="KW-0808">Transferase</keyword>
<feature type="region of interest" description="Disordered" evidence="5">
    <location>
        <begin position="214"/>
        <end position="244"/>
    </location>
</feature>
<dbReference type="GO" id="GO:0004714">
    <property type="term" value="F:transmembrane receptor protein tyrosine kinase activity"/>
    <property type="evidence" value="ECO:0007669"/>
    <property type="project" value="UniProtKB-EC"/>
</dbReference>
<organism evidence="7 8">
    <name type="scientific">Coprinopsis marcescibilis</name>
    <name type="common">Agaric fungus</name>
    <name type="synonym">Psathyrella marcescibilis</name>
    <dbReference type="NCBI Taxonomy" id="230819"/>
    <lineage>
        <taxon>Eukaryota</taxon>
        <taxon>Fungi</taxon>
        <taxon>Dikarya</taxon>
        <taxon>Basidiomycota</taxon>
        <taxon>Agaricomycotina</taxon>
        <taxon>Agaricomycetes</taxon>
        <taxon>Agaricomycetidae</taxon>
        <taxon>Agaricales</taxon>
        <taxon>Agaricineae</taxon>
        <taxon>Psathyrellaceae</taxon>
        <taxon>Coprinopsis</taxon>
    </lineage>
</organism>
<dbReference type="OrthoDB" id="3265734at2759"/>
<dbReference type="STRING" id="230819.A0A5C3KND4"/>